<evidence type="ECO:0000313" key="2">
    <source>
        <dbReference type="Proteomes" id="UP000050761"/>
    </source>
</evidence>
<accession>A0A183GF07</accession>
<dbReference type="Proteomes" id="UP000050761">
    <property type="component" value="Unassembled WGS sequence"/>
</dbReference>
<protein>
    <submittedName>
        <fullName evidence="3">UBC core domain-containing protein</fullName>
    </submittedName>
</protein>
<reference evidence="3" key="2">
    <citation type="submission" date="2019-09" db="UniProtKB">
        <authorList>
            <consortium name="WormBaseParasite"/>
        </authorList>
    </citation>
    <scope>IDENTIFICATION</scope>
</reference>
<dbReference type="WBParaSite" id="HPBE_0002095401-mRNA-1">
    <property type="protein sequence ID" value="HPBE_0002095401-mRNA-1"/>
    <property type="gene ID" value="HPBE_0002095401"/>
</dbReference>
<evidence type="ECO:0000313" key="1">
    <source>
        <dbReference type="EMBL" id="VDP22613.1"/>
    </source>
</evidence>
<dbReference type="OrthoDB" id="410104at2759"/>
<evidence type="ECO:0000313" key="3">
    <source>
        <dbReference type="WBParaSite" id="HPBE_0002095401-mRNA-1"/>
    </source>
</evidence>
<gene>
    <name evidence="1" type="ORF">HPBE_LOCUS20953</name>
</gene>
<sequence>MVFHFPRPTPDPKLGISIWTMGLEWNEEGEGPSGVEFILSTKIIHGNTVLEAFRPPMDLGPWDPLRPVPQPDRPHPPQLQVLLDRCLRYIEALREIGPRPSREVPLLATRREGREFRKGSPRTTINWNVYAFLAGLWEDSVMGNIDQAHCFVRHLLDRAKGAESLTTKRRLSPENSQLTR</sequence>
<name>A0A183GF07_HELPZ</name>
<keyword evidence="2" id="KW-1185">Reference proteome</keyword>
<organism evidence="2 3">
    <name type="scientific">Heligmosomoides polygyrus</name>
    <name type="common">Parasitic roundworm</name>
    <dbReference type="NCBI Taxonomy" id="6339"/>
    <lineage>
        <taxon>Eukaryota</taxon>
        <taxon>Metazoa</taxon>
        <taxon>Ecdysozoa</taxon>
        <taxon>Nematoda</taxon>
        <taxon>Chromadorea</taxon>
        <taxon>Rhabditida</taxon>
        <taxon>Rhabditina</taxon>
        <taxon>Rhabditomorpha</taxon>
        <taxon>Strongyloidea</taxon>
        <taxon>Heligmosomidae</taxon>
        <taxon>Heligmosomoides</taxon>
    </lineage>
</organism>
<dbReference type="AlphaFoldDB" id="A0A183GF07"/>
<proteinExistence type="predicted"/>
<reference evidence="1 2" key="1">
    <citation type="submission" date="2018-11" db="EMBL/GenBank/DDBJ databases">
        <authorList>
            <consortium name="Pathogen Informatics"/>
        </authorList>
    </citation>
    <scope>NUCLEOTIDE SEQUENCE [LARGE SCALE GENOMIC DNA]</scope>
</reference>
<accession>A0A3P8FKB1</accession>
<dbReference type="EMBL" id="UZAH01032573">
    <property type="protein sequence ID" value="VDP22613.1"/>
    <property type="molecule type" value="Genomic_DNA"/>
</dbReference>